<dbReference type="EMBL" id="QJKJ01011626">
    <property type="protein sequence ID" value="RDX70636.1"/>
    <property type="molecule type" value="Genomic_DNA"/>
</dbReference>
<evidence type="ECO:0000256" key="1">
    <source>
        <dbReference type="SAM" id="Coils"/>
    </source>
</evidence>
<accession>A0A371EXA5</accession>
<keyword evidence="3" id="KW-1185">Reference proteome</keyword>
<dbReference type="Proteomes" id="UP000257109">
    <property type="component" value="Unassembled WGS sequence"/>
</dbReference>
<organism evidence="2 3">
    <name type="scientific">Mucuna pruriens</name>
    <name type="common">Velvet bean</name>
    <name type="synonym">Dolichos pruriens</name>
    <dbReference type="NCBI Taxonomy" id="157652"/>
    <lineage>
        <taxon>Eukaryota</taxon>
        <taxon>Viridiplantae</taxon>
        <taxon>Streptophyta</taxon>
        <taxon>Embryophyta</taxon>
        <taxon>Tracheophyta</taxon>
        <taxon>Spermatophyta</taxon>
        <taxon>Magnoliopsida</taxon>
        <taxon>eudicotyledons</taxon>
        <taxon>Gunneridae</taxon>
        <taxon>Pentapetalae</taxon>
        <taxon>rosids</taxon>
        <taxon>fabids</taxon>
        <taxon>Fabales</taxon>
        <taxon>Fabaceae</taxon>
        <taxon>Papilionoideae</taxon>
        <taxon>50 kb inversion clade</taxon>
        <taxon>NPAAA clade</taxon>
        <taxon>indigoferoid/millettioid clade</taxon>
        <taxon>Phaseoleae</taxon>
        <taxon>Mucuna</taxon>
    </lineage>
</organism>
<dbReference type="AlphaFoldDB" id="A0A371EXA5"/>
<feature type="coiled-coil region" evidence="1">
    <location>
        <begin position="96"/>
        <end position="123"/>
    </location>
</feature>
<name>A0A371EXA5_MUCPR</name>
<gene>
    <name evidence="2" type="ORF">CR513_50106</name>
</gene>
<feature type="non-terminal residue" evidence="2">
    <location>
        <position position="140"/>
    </location>
</feature>
<keyword evidence="1" id="KW-0175">Coiled coil</keyword>
<feature type="non-terminal residue" evidence="2">
    <location>
        <position position="1"/>
    </location>
</feature>
<evidence type="ECO:0000313" key="2">
    <source>
        <dbReference type="EMBL" id="RDX70636.1"/>
    </source>
</evidence>
<proteinExistence type="predicted"/>
<sequence>EFYFRTHRKKDQSWVGPHAKSTYEKFEKRKFELSSQNSTFAPGEDGDNSQSPTTCLLILIYGWKEKGRIFGLESRGRTMILSSSQPSKSSTSSGDVDALRSQIQKLNESLQRQEQENFEIRHELTENRKQMHTLIQYLRF</sequence>
<reference evidence="2" key="1">
    <citation type="submission" date="2018-05" db="EMBL/GenBank/DDBJ databases">
        <title>Draft genome of Mucuna pruriens seed.</title>
        <authorList>
            <person name="Nnadi N.E."/>
            <person name="Vos R."/>
            <person name="Hasami M.H."/>
            <person name="Devisetty U.K."/>
            <person name="Aguiy J.C."/>
        </authorList>
    </citation>
    <scope>NUCLEOTIDE SEQUENCE [LARGE SCALE GENOMIC DNA]</scope>
    <source>
        <strain evidence="2">JCA_2017</strain>
    </source>
</reference>
<evidence type="ECO:0000313" key="3">
    <source>
        <dbReference type="Proteomes" id="UP000257109"/>
    </source>
</evidence>
<protein>
    <submittedName>
        <fullName evidence="2">Uncharacterized protein</fullName>
    </submittedName>
</protein>
<dbReference type="OrthoDB" id="1431452at2759"/>
<comment type="caution">
    <text evidence="2">The sequence shown here is derived from an EMBL/GenBank/DDBJ whole genome shotgun (WGS) entry which is preliminary data.</text>
</comment>